<dbReference type="PANTHER" id="PTHR33198">
    <property type="entry name" value="ANK_REP_REGION DOMAIN-CONTAINING PROTEIN-RELATED"/>
    <property type="match status" value="1"/>
</dbReference>
<evidence type="ECO:0000256" key="1">
    <source>
        <dbReference type="SAM" id="MobiDB-lite"/>
    </source>
</evidence>
<feature type="region of interest" description="Disordered" evidence="1">
    <location>
        <begin position="195"/>
        <end position="220"/>
    </location>
</feature>
<organism evidence="2 3">
    <name type="scientific">Macrosiphum euphorbiae</name>
    <name type="common">potato aphid</name>
    <dbReference type="NCBI Taxonomy" id="13131"/>
    <lineage>
        <taxon>Eukaryota</taxon>
        <taxon>Metazoa</taxon>
        <taxon>Ecdysozoa</taxon>
        <taxon>Arthropoda</taxon>
        <taxon>Hexapoda</taxon>
        <taxon>Insecta</taxon>
        <taxon>Pterygota</taxon>
        <taxon>Neoptera</taxon>
        <taxon>Paraneoptera</taxon>
        <taxon>Hemiptera</taxon>
        <taxon>Sternorrhyncha</taxon>
        <taxon>Aphidomorpha</taxon>
        <taxon>Aphidoidea</taxon>
        <taxon>Aphididae</taxon>
        <taxon>Macrosiphini</taxon>
        <taxon>Macrosiphum</taxon>
    </lineage>
</organism>
<reference evidence="2 3" key="1">
    <citation type="submission" date="2023-01" db="EMBL/GenBank/DDBJ databases">
        <authorList>
            <person name="Whitehead M."/>
        </authorList>
    </citation>
    <scope>NUCLEOTIDE SEQUENCE [LARGE SCALE GENOMIC DNA]</scope>
</reference>
<dbReference type="Proteomes" id="UP001160148">
    <property type="component" value="Unassembled WGS sequence"/>
</dbReference>
<sequence>MVTRRKGQRTYTSTANTNKNFKMFKQEIEIYFKATETNKKDSDVQVACLLNLMGHDGLKLYNTIKKVGEESVGTILKSLEEYCIPKTNETIEHFNFFNKKQHDGEQFDVCYTDLKKLIKGCNFGEAENKILRTQIVLGIFDKETQTRLLRNDVALNKVVSYCQSVERAESNRRMLITGHESDKTVHEVVNKYRTKEQNQNKSWKKDESNQNQYNSSQTNQLNYRQMSKKRNSFNNMINCNRCGSNHVYKNCPAYGKCCKNCNGYHNFAKVCKKKKQYDNKYEMKKAQEIKIENREEHDTFTVESVHKLWSIKNEWCKTFEINGKKINFKLDSGAEINTLSEEDCNYLGIQ</sequence>
<evidence type="ECO:0000313" key="3">
    <source>
        <dbReference type="Proteomes" id="UP001160148"/>
    </source>
</evidence>
<feature type="compositionally biased region" description="Basic and acidic residues" evidence="1">
    <location>
        <begin position="195"/>
        <end position="208"/>
    </location>
</feature>
<evidence type="ECO:0000313" key="2">
    <source>
        <dbReference type="EMBL" id="CAI6369937.1"/>
    </source>
</evidence>
<protein>
    <submittedName>
        <fullName evidence="2">Uncharacterized protein</fullName>
    </submittedName>
</protein>
<gene>
    <name evidence="2" type="ORF">MEUPH1_LOCUS24117</name>
</gene>
<comment type="caution">
    <text evidence="2">The sequence shown here is derived from an EMBL/GenBank/DDBJ whole genome shotgun (WGS) entry which is preliminary data.</text>
</comment>
<feature type="compositionally biased region" description="Low complexity" evidence="1">
    <location>
        <begin position="209"/>
        <end position="220"/>
    </location>
</feature>
<proteinExistence type="predicted"/>
<dbReference type="EMBL" id="CARXXK010000117">
    <property type="protein sequence ID" value="CAI6369937.1"/>
    <property type="molecule type" value="Genomic_DNA"/>
</dbReference>
<accession>A0AAV0XPS7</accession>
<keyword evidence="3" id="KW-1185">Reference proteome</keyword>
<name>A0AAV0XPS7_9HEMI</name>
<dbReference type="AlphaFoldDB" id="A0AAV0XPS7"/>